<dbReference type="EMBL" id="DXBX01000044">
    <property type="protein sequence ID" value="HIZ33078.1"/>
    <property type="molecule type" value="Genomic_DNA"/>
</dbReference>
<accession>A0A9D2E938</accession>
<dbReference type="Proteomes" id="UP000824028">
    <property type="component" value="Unassembled WGS sequence"/>
</dbReference>
<dbReference type="SMART" id="SM00873">
    <property type="entry name" value="B3_4"/>
    <property type="match status" value="1"/>
</dbReference>
<dbReference type="InterPro" id="IPR020825">
    <property type="entry name" value="Phe-tRNA_synthase-like_B3/B4"/>
</dbReference>
<dbReference type="AlphaFoldDB" id="A0A9D2E938"/>
<gene>
    <name evidence="2" type="ORF">H9814_05955</name>
</gene>
<name>A0A9D2E938_9BACE</name>
<evidence type="ECO:0000313" key="3">
    <source>
        <dbReference type="Proteomes" id="UP000824028"/>
    </source>
</evidence>
<dbReference type="GO" id="GO:0003723">
    <property type="term" value="F:RNA binding"/>
    <property type="evidence" value="ECO:0007669"/>
    <property type="project" value="InterPro"/>
</dbReference>
<comment type="caution">
    <text evidence="2">The sequence shown here is derived from an EMBL/GenBank/DDBJ whole genome shotgun (WGS) entry which is preliminary data.</text>
</comment>
<dbReference type="Pfam" id="PF03483">
    <property type="entry name" value="B3_4"/>
    <property type="match status" value="1"/>
</dbReference>
<sequence length="222" mass="24651">MFHLTLSTELTSRCPEYRGAAVYAEVSNTPFCEGLWQEIDAFTQELRARETADSIKQQPAIAATREAYRRLGKDPSRYRPSAEALRRRLLRGLELYRIDTLVDLINLVSLRTGYSIGGFDADKIQGVDLCLGVGQAGEPFEGIGRGPLNIEGLPVWRDTLGGIGTPTSDHERTKMDIGTRHILAIINGYDGDENRLREAAEMTQELLRRYAGSDGGEVMYIG</sequence>
<evidence type="ECO:0000313" key="2">
    <source>
        <dbReference type="EMBL" id="HIZ33078.1"/>
    </source>
</evidence>
<feature type="domain" description="B3/B4 tRNA-binding" evidence="1">
    <location>
        <begin position="62"/>
        <end position="212"/>
    </location>
</feature>
<evidence type="ECO:0000259" key="1">
    <source>
        <dbReference type="SMART" id="SM00873"/>
    </source>
</evidence>
<organism evidence="2 3">
    <name type="scientific">Candidatus Bacteroides merdigallinarum</name>
    <dbReference type="NCBI Taxonomy" id="2838473"/>
    <lineage>
        <taxon>Bacteria</taxon>
        <taxon>Pseudomonadati</taxon>
        <taxon>Bacteroidota</taxon>
        <taxon>Bacteroidia</taxon>
        <taxon>Bacteroidales</taxon>
        <taxon>Bacteroidaceae</taxon>
        <taxon>Bacteroides</taxon>
    </lineage>
</organism>
<protein>
    <recommendedName>
        <fullName evidence="1">B3/B4 tRNA-binding domain-containing protein</fullName>
    </recommendedName>
</protein>
<reference evidence="2" key="1">
    <citation type="journal article" date="2021" name="PeerJ">
        <title>Extensive microbial diversity within the chicken gut microbiome revealed by metagenomics and culture.</title>
        <authorList>
            <person name="Gilroy R."/>
            <person name="Ravi A."/>
            <person name="Getino M."/>
            <person name="Pursley I."/>
            <person name="Horton D.L."/>
            <person name="Alikhan N.F."/>
            <person name="Baker D."/>
            <person name="Gharbi K."/>
            <person name="Hall N."/>
            <person name="Watson M."/>
            <person name="Adriaenssens E.M."/>
            <person name="Foster-Nyarko E."/>
            <person name="Jarju S."/>
            <person name="Secka A."/>
            <person name="Antonio M."/>
            <person name="Oren A."/>
            <person name="Chaudhuri R.R."/>
            <person name="La Ragione R."/>
            <person name="Hildebrand F."/>
            <person name="Pallen M.J."/>
        </authorList>
    </citation>
    <scope>NUCLEOTIDE SEQUENCE</scope>
    <source>
        <strain evidence="2">ChiHjej9B8-1298</strain>
    </source>
</reference>
<proteinExistence type="predicted"/>
<dbReference type="PANTHER" id="PTHR39209">
    <property type="match status" value="1"/>
</dbReference>
<dbReference type="Gene3D" id="3.50.40.10">
    <property type="entry name" value="Phenylalanyl-trna Synthetase, Chain B, domain 3"/>
    <property type="match status" value="1"/>
</dbReference>
<dbReference type="PANTHER" id="PTHR39209:SF2">
    <property type="entry name" value="CYTOPLASMIC PROTEIN"/>
    <property type="match status" value="1"/>
</dbReference>
<dbReference type="InterPro" id="IPR005146">
    <property type="entry name" value="B3/B4_tRNA-bd"/>
</dbReference>
<reference evidence="2" key="2">
    <citation type="submission" date="2021-04" db="EMBL/GenBank/DDBJ databases">
        <authorList>
            <person name="Gilroy R."/>
        </authorList>
    </citation>
    <scope>NUCLEOTIDE SEQUENCE</scope>
    <source>
        <strain evidence="2">ChiHjej9B8-1298</strain>
    </source>
</reference>
<dbReference type="SUPFAM" id="SSF56037">
    <property type="entry name" value="PheT/TilS domain"/>
    <property type="match status" value="1"/>
</dbReference>
<dbReference type="GO" id="GO:0004826">
    <property type="term" value="F:phenylalanine-tRNA ligase activity"/>
    <property type="evidence" value="ECO:0007669"/>
    <property type="project" value="InterPro"/>
</dbReference>